<keyword evidence="1" id="KW-0812">Transmembrane</keyword>
<protein>
    <submittedName>
        <fullName evidence="2">Uncharacterized protein</fullName>
    </submittedName>
</protein>
<dbReference type="AlphaFoldDB" id="A0A7X3IJF1"/>
<feature type="transmembrane region" description="Helical" evidence="1">
    <location>
        <begin position="71"/>
        <end position="91"/>
    </location>
</feature>
<sequence>MTTQAAAYREKSQRGPTNPLAFALELGFFAGLIWGAIHWVFYIFHFTKVIPGYLGEPFFKHSFLKSGSGQLTGLLLFIVLSAVASMIYVFLFRKMKGPWPGILYGIVWWCIIFVIAGPPLHMLKPLRQLGWNSIVSEFCLFLLWGLFIGYTITVEFTEERKREPKQAKA</sequence>
<evidence type="ECO:0000256" key="1">
    <source>
        <dbReference type="SAM" id="Phobius"/>
    </source>
</evidence>
<evidence type="ECO:0000313" key="2">
    <source>
        <dbReference type="EMBL" id="MWV45054.1"/>
    </source>
</evidence>
<dbReference type="Proteomes" id="UP000460318">
    <property type="component" value="Unassembled WGS sequence"/>
</dbReference>
<dbReference type="InterPro" id="IPR024563">
    <property type="entry name" value="YqhR"/>
</dbReference>
<proteinExistence type="predicted"/>
<feature type="transmembrane region" description="Helical" evidence="1">
    <location>
        <begin position="103"/>
        <end position="123"/>
    </location>
</feature>
<dbReference type="EMBL" id="WUBI01000002">
    <property type="protein sequence ID" value="MWV45054.1"/>
    <property type="molecule type" value="Genomic_DNA"/>
</dbReference>
<dbReference type="RefSeq" id="WP_160498651.1">
    <property type="nucleotide sequence ID" value="NZ_WUBI01000002.1"/>
</dbReference>
<accession>A0A7X3IJF1</accession>
<gene>
    <name evidence="2" type="ORF">GRF59_15630</name>
</gene>
<feature type="transmembrane region" description="Helical" evidence="1">
    <location>
        <begin position="129"/>
        <end position="152"/>
    </location>
</feature>
<keyword evidence="3" id="KW-1185">Reference proteome</keyword>
<reference evidence="2 3" key="1">
    <citation type="submission" date="2019-12" db="EMBL/GenBank/DDBJ databases">
        <title>Paenibacillus sp. nov., an endophytic bacterium isolated from the stem of Dendrobium.</title>
        <authorList>
            <person name="Zhao R."/>
        </authorList>
    </citation>
    <scope>NUCLEOTIDE SEQUENCE [LARGE SCALE GENOMIC DNA]</scope>
    <source>
        <strain evidence="2 3">HJL G12</strain>
    </source>
</reference>
<name>A0A7X3IJF1_9BACL</name>
<feature type="transmembrane region" description="Helical" evidence="1">
    <location>
        <begin position="20"/>
        <end position="44"/>
    </location>
</feature>
<organism evidence="2 3">
    <name type="scientific">Paenibacillus dendrobii</name>
    <dbReference type="NCBI Taxonomy" id="2691084"/>
    <lineage>
        <taxon>Bacteria</taxon>
        <taxon>Bacillati</taxon>
        <taxon>Bacillota</taxon>
        <taxon>Bacilli</taxon>
        <taxon>Bacillales</taxon>
        <taxon>Paenibacillaceae</taxon>
        <taxon>Paenibacillus</taxon>
    </lineage>
</organism>
<dbReference type="Pfam" id="PF11085">
    <property type="entry name" value="YqhR"/>
    <property type="match status" value="1"/>
</dbReference>
<keyword evidence="1" id="KW-1133">Transmembrane helix</keyword>
<keyword evidence="1" id="KW-0472">Membrane</keyword>
<evidence type="ECO:0000313" key="3">
    <source>
        <dbReference type="Proteomes" id="UP000460318"/>
    </source>
</evidence>
<comment type="caution">
    <text evidence="2">The sequence shown here is derived from an EMBL/GenBank/DDBJ whole genome shotgun (WGS) entry which is preliminary data.</text>
</comment>